<proteinExistence type="predicted"/>
<dbReference type="Proteomes" id="UP000054248">
    <property type="component" value="Unassembled WGS sequence"/>
</dbReference>
<reference evidence="1 2" key="1">
    <citation type="submission" date="2014-04" db="EMBL/GenBank/DDBJ databases">
        <authorList>
            <consortium name="DOE Joint Genome Institute"/>
            <person name="Kuo A."/>
            <person name="Girlanda M."/>
            <person name="Perotto S."/>
            <person name="Kohler A."/>
            <person name="Nagy L.G."/>
            <person name="Floudas D."/>
            <person name="Copeland A."/>
            <person name="Barry K.W."/>
            <person name="Cichocki N."/>
            <person name="Veneault-Fourrey C."/>
            <person name="LaButti K."/>
            <person name="Lindquist E.A."/>
            <person name="Lipzen A."/>
            <person name="Lundell T."/>
            <person name="Morin E."/>
            <person name="Murat C."/>
            <person name="Sun H."/>
            <person name="Tunlid A."/>
            <person name="Henrissat B."/>
            <person name="Grigoriev I.V."/>
            <person name="Hibbett D.S."/>
            <person name="Martin F."/>
            <person name="Nordberg H.P."/>
            <person name="Cantor M.N."/>
            <person name="Hua S.X."/>
        </authorList>
    </citation>
    <scope>NUCLEOTIDE SEQUENCE [LARGE SCALE GENOMIC DNA]</scope>
    <source>
        <strain evidence="1 2">MUT 4182</strain>
    </source>
</reference>
<gene>
    <name evidence="1" type="ORF">M407DRAFT_27908</name>
</gene>
<accession>A0A0C3LMK3</accession>
<dbReference type="EMBL" id="KN823106">
    <property type="protein sequence ID" value="KIO22582.1"/>
    <property type="molecule type" value="Genomic_DNA"/>
</dbReference>
<organism evidence="1 2">
    <name type="scientific">Tulasnella calospora MUT 4182</name>
    <dbReference type="NCBI Taxonomy" id="1051891"/>
    <lineage>
        <taxon>Eukaryota</taxon>
        <taxon>Fungi</taxon>
        <taxon>Dikarya</taxon>
        <taxon>Basidiomycota</taxon>
        <taxon>Agaricomycotina</taxon>
        <taxon>Agaricomycetes</taxon>
        <taxon>Cantharellales</taxon>
        <taxon>Tulasnellaceae</taxon>
        <taxon>Tulasnella</taxon>
    </lineage>
</organism>
<sequence>MQQSSSPLVPRLLPTSEYTLPSYPFPDLLPSLLRGRSTSEVLNLVNDLGDLSARTHPINKGLCSVTAMADWLSIIKGDVEVAIYSASVDDQATEDCFLLDQLIAPVPIFKKYPVVDLLVSRNAAWSASL</sequence>
<evidence type="ECO:0000313" key="1">
    <source>
        <dbReference type="EMBL" id="KIO22582.1"/>
    </source>
</evidence>
<dbReference type="AlphaFoldDB" id="A0A0C3LMK3"/>
<name>A0A0C3LMK3_9AGAM</name>
<protein>
    <submittedName>
        <fullName evidence="1">Uncharacterized protein</fullName>
    </submittedName>
</protein>
<evidence type="ECO:0000313" key="2">
    <source>
        <dbReference type="Proteomes" id="UP000054248"/>
    </source>
</evidence>
<dbReference type="HOGENOM" id="CLU_1950390_0_0_1"/>
<reference evidence="2" key="2">
    <citation type="submission" date="2015-01" db="EMBL/GenBank/DDBJ databases">
        <title>Evolutionary Origins and Diversification of the Mycorrhizal Mutualists.</title>
        <authorList>
            <consortium name="DOE Joint Genome Institute"/>
            <consortium name="Mycorrhizal Genomics Consortium"/>
            <person name="Kohler A."/>
            <person name="Kuo A."/>
            <person name="Nagy L.G."/>
            <person name="Floudas D."/>
            <person name="Copeland A."/>
            <person name="Barry K.W."/>
            <person name="Cichocki N."/>
            <person name="Veneault-Fourrey C."/>
            <person name="LaButti K."/>
            <person name="Lindquist E.A."/>
            <person name="Lipzen A."/>
            <person name="Lundell T."/>
            <person name="Morin E."/>
            <person name="Murat C."/>
            <person name="Riley R."/>
            <person name="Ohm R."/>
            <person name="Sun H."/>
            <person name="Tunlid A."/>
            <person name="Henrissat B."/>
            <person name="Grigoriev I.V."/>
            <person name="Hibbett D.S."/>
            <person name="Martin F."/>
        </authorList>
    </citation>
    <scope>NUCLEOTIDE SEQUENCE [LARGE SCALE GENOMIC DNA]</scope>
    <source>
        <strain evidence="2">MUT 4182</strain>
    </source>
</reference>
<keyword evidence="2" id="KW-1185">Reference proteome</keyword>